<evidence type="ECO:0000313" key="2">
    <source>
        <dbReference type="EMBL" id="CAD7392922.1"/>
    </source>
</evidence>
<organism evidence="2">
    <name type="scientific">Timema cristinae</name>
    <name type="common">Walking stick</name>
    <dbReference type="NCBI Taxonomy" id="61476"/>
    <lineage>
        <taxon>Eukaryota</taxon>
        <taxon>Metazoa</taxon>
        <taxon>Ecdysozoa</taxon>
        <taxon>Arthropoda</taxon>
        <taxon>Hexapoda</taxon>
        <taxon>Insecta</taxon>
        <taxon>Pterygota</taxon>
        <taxon>Neoptera</taxon>
        <taxon>Polyneoptera</taxon>
        <taxon>Phasmatodea</taxon>
        <taxon>Timematodea</taxon>
        <taxon>Timematoidea</taxon>
        <taxon>Timematidae</taxon>
        <taxon>Timema</taxon>
    </lineage>
</organism>
<dbReference type="InterPro" id="IPR044276">
    <property type="entry name" value="CANIN_dom"/>
</dbReference>
<dbReference type="EMBL" id="OC316608">
    <property type="protein sequence ID" value="CAD7392922.1"/>
    <property type="molecule type" value="Genomic_DNA"/>
</dbReference>
<name>A0A7R9GS37_TIMCR</name>
<feature type="domain" description="Coiled-coil SMC6 And NSE5 INteracting (CANIN)" evidence="1">
    <location>
        <begin position="149"/>
        <end position="319"/>
    </location>
</feature>
<reference evidence="2" key="1">
    <citation type="submission" date="2020-11" db="EMBL/GenBank/DDBJ databases">
        <authorList>
            <person name="Tran Van P."/>
        </authorList>
    </citation>
    <scope>NUCLEOTIDE SEQUENCE</scope>
</reference>
<dbReference type="Pfam" id="PF14816">
    <property type="entry name" value="CANIN"/>
    <property type="match status" value="1"/>
</dbReference>
<protein>
    <recommendedName>
        <fullName evidence="1">Coiled-coil SMC6 And NSE5 INteracting (CANIN) domain-containing protein</fullName>
    </recommendedName>
</protein>
<accession>A0A7R9GS37</accession>
<sequence length="566" mass="63104">MLGVRFDIVTQLVGIVLANMDEVFDLKDPDEILASRRKEEELLEMLAEARLEIKTLADFLPLNMSTEFSDKILNWRLDKVIQNLSLGKGPYSIQPCYHTKPKHCHICEKHCPTIAHQVCQAVYCYMSVARGSRLLRALRRIPPLYSLGWRPHADNLLAVFKNWGASLDLRQPGQTMNILEFSEAIETSFKQNKRNELISNENIEMVLIHMSSSLPFISARGGTDVDALLSALVLASLDPLILMSFNMTLLKQNIHALIDNIPEQDWGPDKIVSFACTLLDLDSHLHNLCAVSMMFVEMDGRSKEVGLCLSVHLIKLMLTTLLPSHKVVPSSCNLATVGDTNNLPTKGGASFSTLACSSNEFVMDHSANVSSLVHNLNDFNMVDESNHLKKVNSANGHLMCLGSNMLVTVDSSNIVGTVDDSMDTSTIGILNSSNELATVFESNGTSVNGLSIASLNVPKEAPIVYYGDQYFIFLSELFQKFDNIHKMNYYILFLLHNVLLYCVPKKVLIKNTQAAQNLIAVFKTILQNLPNDFMCTDTSTLKSMITRTIMTWNDFLQMGTCGYHGQ</sequence>
<gene>
    <name evidence="2" type="ORF">TCEB3V08_LOCUS924</name>
</gene>
<dbReference type="AlphaFoldDB" id="A0A7R9GS37"/>
<proteinExistence type="predicted"/>
<evidence type="ECO:0000259" key="1">
    <source>
        <dbReference type="Pfam" id="PF14816"/>
    </source>
</evidence>